<dbReference type="RefSeq" id="WP_261500069.1">
    <property type="nucleotide sequence ID" value="NZ_JAODYH010000004.1"/>
</dbReference>
<comment type="caution">
    <text evidence="4">The sequence shown here is derived from an EMBL/GenBank/DDBJ whole genome shotgun (WGS) entry which is preliminary data.</text>
</comment>
<dbReference type="EMBL" id="JAODYH010000004">
    <property type="protein sequence ID" value="MCT9810919.1"/>
    <property type="molecule type" value="Genomic_DNA"/>
</dbReference>
<name>A0ABT2PM65_9BURK</name>
<dbReference type="PANTHER" id="PTHR30295">
    <property type="entry name" value="BACTERIOFERRITIN"/>
    <property type="match status" value="1"/>
</dbReference>
<evidence type="ECO:0000256" key="1">
    <source>
        <dbReference type="ARBA" id="ARBA00022434"/>
    </source>
</evidence>
<dbReference type="InterPro" id="IPR008331">
    <property type="entry name" value="Ferritin_DPS_dom"/>
</dbReference>
<feature type="domain" description="Ferritin-like diiron" evidence="3">
    <location>
        <begin position="35"/>
        <end position="182"/>
    </location>
</feature>
<sequence>MKSTAKATPKMTLDKARLEAAKKSLDQGAVTPEAQQWRKEIIQLLNDSLATEIVCWLRYMRHHLTATGLESPAIADEFLVHANEEQAHADKIARRIVQLGGEPDLNPDTLSSRSHADYNEQLDLLSMIRSNLIAERVAIEAYTQMIGLIGDKDHTTRRLIEQILEQEQEHADELSDWMKRAK</sequence>
<dbReference type="InterPro" id="IPR012347">
    <property type="entry name" value="Ferritin-like"/>
</dbReference>
<dbReference type="InterPro" id="IPR009040">
    <property type="entry name" value="Ferritin-like_diiron"/>
</dbReference>
<dbReference type="Proteomes" id="UP001525968">
    <property type="component" value="Unassembled WGS sequence"/>
</dbReference>
<evidence type="ECO:0000313" key="5">
    <source>
        <dbReference type="Proteomes" id="UP001525968"/>
    </source>
</evidence>
<evidence type="ECO:0000313" key="4">
    <source>
        <dbReference type="EMBL" id="MCT9810919.1"/>
    </source>
</evidence>
<evidence type="ECO:0000259" key="3">
    <source>
        <dbReference type="PROSITE" id="PS50905"/>
    </source>
</evidence>
<dbReference type="Pfam" id="PF00210">
    <property type="entry name" value="Ferritin"/>
    <property type="match status" value="1"/>
</dbReference>
<accession>A0ABT2PM65</accession>
<reference evidence="4 5" key="1">
    <citation type="submission" date="2022-09" db="EMBL/GenBank/DDBJ databases">
        <title>Draft genome of isolate Be4.</title>
        <authorList>
            <person name="Sanchez-Castro I."/>
            <person name="Martinez-Rodriguez P."/>
            <person name="Descostes M."/>
            <person name="Merroun M."/>
        </authorList>
    </citation>
    <scope>NUCLEOTIDE SEQUENCE [LARGE SCALE GENOMIC DNA]</scope>
    <source>
        <strain evidence="4 5">Be4</strain>
    </source>
</reference>
<evidence type="ECO:0000256" key="2">
    <source>
        <dbReference type="ARBA" id="ARBA00023004"/>
    </source>
</evidence>
<protein>
    <submittedName>
        <fullName evidence="4">Ferritin-like domain-containing protein</fullName>
    </submittedName>
</protein>
<organism evidence="4 5">
    <name type="scientific">Acidovorax bellezanensis</name>
    <dbReference type="NCBI Taxonomy" id="2976702"/>
    <lineage>
        <taxon>Bacteria</taxon>
        <taxon>Pseudomonadati</taxon>
        <taxon>Pseudomonadota</taxon>
        <taxon>Betaproteobacteria</taxon>
        <taxon>Burkholderiales</taxon>
        <taxon>Comamonadaceae</taxon>
        <taxon>Acidovorax</taxon>
    </lineage>
</organism>
<keyword evidence="1" id="KW-0409">Iron storage</keyword>
<keyword evidence="5" id="KW-1185">Reference proteome</keyword>
<dbReference type="PANTHER" id="PTHR30295:SF1">
    <property type="entry name" value="DNA PROTECTION DURING STARVATION PROTEIN"/>
    <property type="match status" value="1"/>
</dbReference>
<dbReference type="InterPro" id="IPR009078">
    <property type="entry name" value="Ferritin-like_SF"/>
</dbReference>
<keyword evidence="2" id="KW-0408">Iron</keyword>
<dbReference type="PROSITE" id="PS50905">
    <property type="entry name" value="FERRITIN_LIKE"/>
    <property type="match status" value="1"/>
</dbReference>
<dbReference type="SUPFAM" id="SSF47240">
    <property type="entry name" value="Ferritin-like"/>
    <property type="match status" value="1"/>
</dbReference>
<proteinExistence type="predicted"/>
<gene>
    <name evidence="4" type="ORF">N0K08_09745</name>
</gene>
<dbReference type="Gene3D" id="1.20.1260.10">
    <property type="match status" value="1"/>
</dbReference>